<proteinExistence type="predicted"/>
<comment type="caution">
    <text evidence="3">The sequence shown here is derived from an EMBL/GenBank/DDBJ whole genome shotgun (WGS) entry which is preliminary data.</text>
</comment>
<dbReference type="OrthoDB" id="3690019at2"/>
<dbReference type="RefSeq" id="WP_106195588.1">
    <property type="nucleotide sequence ID" value="NZ_PVTF01000018.1"/>
</dbReference>
<evidence type="ECO:0000256" key="1">
    <source>
        <dbReference type="SAM" id="Phobius"/>
    </source>
</evidence>
<dbReference type="InterPro" id="IPR036938">
    <property type="entry name" value="PAP2/HPO_sf"/>
</dbReference>
<feature type="transmembrane region" description="Helical" evidence="1">
    <location>
        <begin position="80"/>
        <end position="101"/>
    </location>
</feature>
<reference evidence="3 4" key="1">
    <citation type="submission" date="2018-03" db="EMBL/GenBank/DDBJ databases">
        <title>Genomic Encyclopedia of Archaeal and Bacterial Type Strains, Phase II (KMG-II): from individual species to whole genera.</title>
        <authorList>
            <person name="Goeker M."/>
        </authorList>
    </citation>
    <scope>NUCLEOTIDE SEQUENCE [LARGE SCALE GENOMIC DNA]</scope>
    <source>
        <strain evidence="3 4">DSM 44720</strain>
    </source>
</reference>
<dbReference type="SUPFAM" id="SSF48317">
    <property type="entry name" value="Acid phosphatase/Vanadium-dependent haloperoxidase"/>
    <property type="match status" value="1"/>
</dbReference>
<name>A0A2T0SL01_9PSEU</name>
<dbReference type="Gene3D" id="1.20.144.10">
    <property type="entry name" value="Phosphatidic acid phosphatase type 2/haloperoxidase"/>
    <property type="match status" value="1"/>
</dbReference>
<dbReference type="Proteomes" id="UP000239494">
    <property type="component" value="Unassembled WGS sequence"/>
</dbReference>
<feature type="transmembrane region" description="Helical" evidence="1">
    <location>
        <begin position="143"/>
        <end position="162"/>
    </location>
</feature>
<dbReference type="AlphaFoldDB" id="A0A2T0SL01"/>
<feature type="transmembrane region" description="Helical" evidence="1">
    <location>
        <begin position="174"/>
        <end position="196"/>
    </location>
</feature>
<keyword evidence="4" id="KW-1185">Reference proteome</keyword>
<dbReference type="EMBL" id="PVTF01000018">
    <property type="protein sequence ID" value="PRY34063.1"/>
    <property type="molecule type" value="Genomic_DNA"/>
</dbReference>
<accession>A0A2T0SL01</accession>
<feature type="domain" description="Phosphatidic acid phosphatase type 2/haloperoxidase" evidence="2">
    <location>
        <begin position="17"/>
        <end position="176"/>
    </location>
</feature>
<evidence type="ECO:0000313" key="4">
    <source>
        <dbReference type="Proteomes" id="UP000239494"/>
    </source>
</evidence>
<feature type="transmembrane region" description="Helical" evidence="1">
    <location>
        <begin position="113"/>
        <end position="136"/>
    </location>
</feature>
<gene>
    <name evidence="3" type="ORF">CLV43_11889</name>
</gene>
<evidence type="ECO:0000313" key="3">
    <source>
        <dbReference type="EMBL" id="PRY34063.1"/>
    </source>
</evidence>
<dbReference type="Pfam" id="PF01569">
    <property type="entry name" value="PAP2"/>
    <property type="match status" value="1"/>
</dbReference>
<keyword evidence="1" id="KW-0472">Membrane</keyword>
<protein>
    <submittedName>
        <fullName evidence="3">Undecaprenyl-diphosphatase</fullName>
    </submittedName>
</protein>
<organism evidence="3 4">
    <name type="scientific">Umezawaea tangerina</name>
    <dbReference type="NCBI Taxonomy" id="84725"/>
    <lineage>
        <taxon>Bacteria</taxon>
        <taxon>Bacillati</taxon>
        <taxon>Actinomycetota</taxon>
        <taxon>Actinomycetes</taxon>
        <taxon>Pseudonocardiales</taxon>
        <taxon>Pseudonocardiaceae</taxon>
        <taxon>Umezawaea</taxon>
    </lineage>
</organism>
<dbReference type="InterPro" id="IPR000326">
    <property type="entry name" value="PAP2/HPO"/>
</dbReference>
<sequence>MSRVVIALVGLLLIGVSTALGVFVRDEVPALDVRFNSYDPLHTRPLTFVAEWVSFVLSPGLATIVLLGLAVRSWLAKDFLLFRVGVLLGLCWCTVLVRYAYRRVRPIDFPKWSYPSGHVTAVTALAFTAVVACAWLARRWLRVAVALAASAVVLTAASRVVLRMHWFTDTAGAVTAVVGVGLLAGLALGLVGPGVLSNRDRT</sequence>
<evidence type="ECO:0000259" key="2">
    <source>
        <dbReference type="Pfam" id="PF01569"/>
    </source>
</evidence>
<keyword evidence="1" id="KW-1133">Transmembrane helix</keyword>
<feature type="transmembrane region" description="Helical" evidence="1">
    <location>
        <begin position="45"/>
        <end position="68"/>
    </location>
</feature>
<keyword evidence="1" id="KW-0812">Transmembrane</keyword>